<dbReference type="InterPro" id="IPR025110">
    <property type="entry name" value="AMP-bd_C"/>
</dbReference>
<gene>
    <name evidence="5" type="ORF">H7965_21075</name>
</gene>
<dbReference type="GO" id="GO:0006631">
    <property type="term" value="P:fatty acid metabolic process"/>
    <property type="evidence" value="ECO:0007669"/>
    <property type="project" value="TreeGrafter"/>
</dbReference>
<dbReference type="AlphaFoldDB" id="A0A9X0UEF8"/>
<comment type="similarity">
    <text evidence="1">Belongs to the ATP-dependent AMP-binding enzyme family.</text>
</comment>
<evidence type="ECO:0000256" key="2">
    <source>
        <dbReference type="ARBA" id="ARBA00022598"/>
    </source>
</evidence>
<organism evidence="5 6">
    <name type="scientific">Siccirubricoccus deserti</name>
    <dbReference type="NCBI Taxonomy" id="2013562"/>
    <lineage>
        <taxon>Bacteria</taxon>
        <taxon>Pseudomonadati</taxon>
        <taxon>Pseudomonadota</taxon>
        <taxon>Alphaproteobacteria</taxon>
        <taxon>Acetobacterales</taxon>
        <taxon>Roseomonadaceae</taxon>
        <taxon>Siccirubricoccus</taxon>
    </lineage>
</organism>
<feature type="domain" description="AMP-dependent synthetase/ligase" evidence="3">
    <location>
        <begin position="14"/>
        <end position="333"/>
    </location>
</feature>
<dbReference type="PROSITE" id="PS00455">
    <property type="entry name" value="AMP_BINDING"/>
    <property type="match status" value="1"/>
</dbReference>
<dbReference type="GO" id="GO:0031956">
    <property type="term" value="F:medium-chain fatty acid-CoA ligase activity"/>
    <property type="evidence" value="ECO:0007669"/>
    <property type="project" value="TreeGrafter"/>
</dbReference>
<evidence type="ECO:0000259" key="4">
    <source>
        <dbReference type="Pfam" id="PF13193"/>
    </source>
</evidence>
<dbReference type="RefSeq" id="WP_186772557.1">
    <property type="nucleotide sequence ID" value="NZ_JACOMF010000035.1"/>
</dbReference>
<dbReference type="InterPro" id="IPR000873">
    <property type="entry name" value="AMP-dep_synth/lig_dom"/>
</dbReference>
<comment type="caution">
    <text evidence="5">The sequence shown here is derived from an EMBL/GenBank/DDBJ whole genome shotgun (WGS) entry which is preliminary data.</text>
</comment>
<sequence>MTGFTNLGALIDRARDPAKPALIDLSGAAPREVSYAELDALSNAAARGLLRRGLRRGDRVGILAANSTEFLAALNGAMRAGLVAVPVNWRFPPATVEYVLRNSGAALVLTDAARAAAVPEGVPGITFGSAAWDALLDPGDFTPVMPEPAEPALFLYTSGSTGRPKGVVLSHQSHLWVVEQRLAGADMARERVLIAAPLYHMNGLALAQLASAAHITVVLLPAFEARSYIRAIGAHRVTWITGVPPMMAMLLQERETLTATDTSCVRHVRCGSAPVSPALVAAIRAAFPQAGFVNGYGTTEAGPVVFGRHPEGIPTPPLSVGYPHPAVELRLNADNVLEQKCPALMNGYWNRPDLKSPLTPDGFYVTGDVFHRDENGFFTVVGRIDDMFISGGENIFPSEVEKVLESHPAVEQSAVIPVPDAIKGTKPVAFVVRRGAVDEAALKAHALEHAPAYMHPRRIWFLDALPLMGTNKIDKARLAALAAERLGAD</sequence>
<dbReference type="PANTHER" id="PTHR43201:SF5">
    <property type="entry name" value="MEDIUM-CHAIN ACYL-COA LIGASE ACSF2, MITOCHONDRIAL"/>
    <property type="match status" value="1"/>
</dbReference>
<dbReference type="Pfam" id="PF00501">
    <property type="entry name" value="AMP-binding"/>
    <property type="match status" value="1"/>
</dbReference>
<dbReference type="Proteomes" id="UP000600101">
    <property type="component" value="Unassembled WGS sequence"/>
</dbReference>
<dbReference type="InterPro" id="IPR045851">
    <property type="entry name" value="AMP-bd_C_sf"/>
</dbReference>
<dbReference type="PANTHER" id="PTHR43201">
    <property type="entry name" value="ACYL-COA SYNTHETASE"/>
    <property type="match status" value="1"/>
</dbReference>
<dbReference type="Gene3D" id="3.40.50.12780">
    <property type="entry name" value="N-terminal domain of ligase-like"/>
    <property type="match status" value="1"/>
</dbReference>
<dbReference type="Gene3D" id="3.30.300.30">
    <property type="match status" value="1"/>
</dbReference>
<dbReference type="EMBL" id="JACOMF010000035">
    <property type="protein sequence ID" value="MBC4017799.1"/>
    <property type="molecule type" value="Genomic_DNA"/>
</dbReference>
<feature type="domain" description="AMP-binding enzyme C-terminal" evidence="4">
    <location>
        <begin position="399"/>
        <end position="472"/>
    </location>
</feature>
<proteinExistence type="inferred from homology"/>
<dbReference type="InterPro" id="IPR020845">
    <property type="entry name" value="AMP-binding_CS"/>
</dbReference>
<dbReference type="SUPFAM" id="SSF56801">
    <property type="entry name" value="Acetyl-CoA synthetase-like"/>
    <property type="match status" value="1"/>
</dbReference>
<evidence type="ECO:0000313" key="6">
    <source>
        <dbReference type="Proteomes" id="UP000600101"/>
    </source>
</evidence>
<evidence type="ECO:0000313" key="5">
    <source>
        <dbReference type="EMBL" id="MBC4017799.1"/>
    </source>
</evidence>
<accession>A0A9X0UEF8</accession>
<name>A0A9X0UEF8_9PROT</name>
<dbReference type="InterPro" id="IPR042099">
    <property type="entry name" value="ANL_N_sf"/>
</dbReference>
<keyword evidence="6" id="KW-1185">Reference proteome</keyword>
<protein>
    <submittedName>
        <fullName evidence="5">Acyl--CoA ligase</fullName>
    </submittedName>
</protein>
<dbReference type="Pfam" id="PF13193">
    <property type="entry name" value="AMP-binding_C"/>
    <property type="match status" value="1"/>
</dbReference>
<keyword evidence="2 5" id="KW-0436">Ligase</keyword>
<reference evidence="5" key="1">
    <citation type="submission" date="2020-08" db="EMBL/GenBank/DDBJ databases">
        <authorList>
            <person name="Hu Y."/>
            <person name="Nguyen S.V."/>
            <person name="Li F."/>
            <person name="Fanning S."/>
        </authorList>
    </citation>
    <scope>NUCLEOTIDE SEQUENCE</scope>
    <source>
        <strain evidence="5">SYSU D8009</strain>
    </source>
</reference>
<evidence type="ECO:0000256" key="1">
    <source>
        <dbReference type="ARBA" id="ARBA00006432"/>
    </source>
</evidence>
<evidence type="ECO:0000259" key="3">
    <source>
        <dbReference type="Pfam" id="PF00501"/>
    </source>
</evidence>